<dbReference type="SUPFAM" id="SSF51316">
    <property type="entry name" value="Mss4-like"/>
    <property type="match status" value="1"/>
</dbReference>
<gene>
    <name evidence="6" type="ORF">ATO9_06890</name>
</gene>
<keyword evidence="3" id="KW-0862">Zinc</keyword>
<evidence type="ECO:0000259" key="5">
    <source>
        <dbReference type="PROSITE" id="PS51891"/>
    </source>
</evidence>
<dbReference type="OrthoDB" id="9807246at2"/>
<keyword evidence="7" id="KW-1185">Reference proteome</keyword>
<name>A0A0A0EKN2_9RHOB</name>
<comment type="caution">
    <text evidence="6">The sequence shown here is derived from an EMBL/GenBank/DDBJ whole genome shotgun (WGS) entry which is preliminary data.</text>
</comment>
<dbReference type="GO" id="GO:0016846">
    <property type="term" value="F:carbon-sulfur lyase activity"/>
    <property type="evidence" value="ECO:0007669"/>
    <property type="project" value="InterPro"/>
</dbReference>
<evidence type="ECO:0000313" key="7">
    <source>
        <dbReference type="Proteomes" id="UP000030004"/>
    </source>
</evidence>
<evidence type="ECO:0000256" key="3">
    <source>
        <dbReference type="ARBA" id="ARBA00022833"/>
    </source>
</evidence>
<organism evidence="6 7">
    <name type="scientific">Pseudooceanicola atlanticus</name>
    <dbReference type="NCBI Taxonomy" id="1461694"/>
    <lineage>
        <taxon>Bacteria</taxon>
        <taxon>Pseudomonadati</taxon>
        <taxon>Pseudomonadota</taxon>
        <taxon>Alphaproteobacteria</taxon>
        <taxon>Rhodobacterales</taxon>
        <taxon>Paracoccaceae</taxon>
        <taxon>Pseudooceanicola</taxon>
    </lineage>
</organism>
<feature type="domain" description="CENP-V/GFA" evidence="5">
    <location>
        <begin position="6"/>
        <end position="132"/>
    </location>
</feature>
<comment type="similarity">
    <text evidence="1">Belongs to the Gfa family.</text>
</comment>
<dbReference type="InterPro" id="IPR006913">
    <property type="entry name" value="CENP-V/GFA"/>
</dbReference>
<dbReference type="AlphaFoldDB" id="A0A0A0EKN2"/>
<protein>
    <recommendedName>
        <fullName evidence="5">CENP-V/GFA domain-containing protein</fullName>
    </recommendedName>
</protein>
<keyword evidence="2" id="KW-0479">Metal-binding</keyword>
<dbReference type="InterPro" id="IPR011057">
    <property type="entry name" value="Mss4-like_sf"/>
</dbReference>
<dbReference type="RefSeq" id="WP_043747076.1">
    <property type="nucleotide sequence ID" value="NZ_AQQX01000002.1"/>
</dbReference>
<dbReference type="Gene3D" id="3.90.1590.10">
    <property type="entry name" value="glutathione-dependent formaldehyde- activating enzyme (gfa)"/>
    <property type="match status" value="1"/>
</dbReference>
<evidence type="ECO:0000256" key="4">
    <source>
        <dbReference type="ARBA" id="ARBA00023239"/>
    </source>
</evidence>
<reference evidence="6 7" key="1">
    <citation type="journal article" date="2015" name="Antonie Van Leeuwenhoek">
        <title>Pseudooceanicola atlanticus gen. nov. sp. nov., isolated from surface seawater of the Atlantic Ocean and reclassification of Oceanicola batsensis, Oceanicola marinus, Oceanicola nitratireducens, Oceanicola nanhaiensis, Oceanicola antarcticus and Oceanicola flagellatus, as Pseudooceanicola batsensis comb. nov., Pseudooceanicola marinus comb. nov., Pseudooceanicola nitratireducens comb. nov., Pseudooceanicola nanhaiensis comb. nov., Pseudooceanicola antarcticus comb. nov., and Pseudooceanicola flagellatus comb. nov.</title>
        <authorList>
            <person name="Lai Q."/>
            <person name="Li G."/>
            <person name="Liu X."/>
            <person name="Du Y."/>
            <person name="Sun F."/>
            <person name="Shao Z."/>
        </authorList>
    </citation>
    <scope>NUCLEOTIDE SEQUENCE [LARGE SCALE GENOMIC DNA]</scope>
    <source>
        <strain evidence="6 7">22II-s11g</strain>
    </source>
</reference>
<dbReference type="Pfam" id="PF04828">
    <property type="entry name" value="GFA"/>
    <property type="match status" value="1"/>
</dbReference>
<proteinExistence type="inferred from homology"/>
<dbReference type="PANTHER" id="PTHR33337">
    <property type="entry name" value="GFA DOMAIN-CONTAINING PROTEIN"/>
    <property type="match status" value="1"/>
</dbReference>
<dbReference type="eggNOG" id="COG3791">
    <property type="taxonomic scope" value="Bacteria"/>
</dbReference>
<keyword evidence="4" id="KW-0456">Lyase</keyword>
<accession>A0A0A0EKN2</accession>
<evidence type="ECO:0000256" key="2">
    <source>
        <dbReference type="ARBA" id="ARBA00022723"/>
    </source>
</evidence>
<dbReference type="EMBL" id="AQQX01000002">
    <property type="protein sequence ID" value="KGM49732.1"/>
    <property type="molecule type" value="Genomic_DNA"/>
</dbReference>
<dbReference type="PANTHER" id="PTHR33337:SF40">
    <property type="entry name" value="CENP-V_GFA DOMAIN-CONTAINING PROTEIN-RELATED"/>
    <property type="match status" value="1"/>
</dbReference>
<dbReference type="PROSITE" id="PS51891">
    <property type="entry name" value="CENP_V_GFA"/>
    <property type="match status" value="1"/>
</dbReference>
<dbReference type="GO" id="GO:0046872">
    <property type="term" value="F:metal ion binding"/>
    <property type="evidence" value="ECO:0007669"/>
    <property type="project" value="UniProtKB-KW"/>
</dbReference>
<dbReference type="STRING" id="1461694.ATO9_06890"/>
<dbReference type="Proteomes" id="UP000030004">
    <property type="component" value="Unassembled WGS sequence"/>
</dbReference>
<evidence type="ECO:0000313" key="6">
    <source>
        <dbReference type="EMBL" id="KGM49732.1"/>
    </source>
</evidence>
<sequence>MTTGVISGRCYCGDTAYEYTGKVFLHAQCHCRECQYYSGGGPNYFMLGAQSEFRFTRGEPRDFTRPDLDQPVHRQFCPTCMTSLVTLLDNGTVVMKAGTLDDPSDYAGPQAAIYMCDTNFYQTVPDGVPTFDKLPPRG</sequence>
<evidence type="ECO:0000256" key="1">
    <source>
        <dbReference type="ARBA" id="ARBA00005495"/>
    </source>
</evidence>